<comment type="subcellular location">
    <subcellularLocation>
        <location evidence="6">Cell membrane</location>
    </subcellularLocation>
    <subcellularLocation>
        <location evidence="1">Membrane</location>
    </subcellularLocation>
</comment>
<dbReference type="HOGENOM" id="CLU_001771_6_2_0"/>
<dbReference type="SUPFAM" id="SSF81653">
    <property type="entry name" value="Calcium ATPase, transduction domain A"/>
    <property type="match status" value="1"/>
</dbReference>
<dbReference type="InterPro" id="IPR027256">
    <property type="entry name" value="P-typ_ATPase_IB"/>
</dbReference>
<evidence type="ECO:0000256" key="1">
    <source>
        <dbReference type="ARBA" id="ARBA00004370"/>
    </source>
</evidence>
<dbReference type="InterPro" id="IPR036412">
    <property type="entry name" value="HAD-like_sf"/>
</dbReference>
<dbReference type="EMBL" id="CP001818">
    <property type="protein sequence ID" value="ACZ19738.1"/>
    <property type="molecule type" value="Genomic_DNA"/>
</dbReference>
<evidence type="ECO:0000259" key="7">
    <source>
        <dbReference type="Pfam" id="PF00122"/>
    </source>
</evidence>
<comment type="similarity">
    <text evidence="2 6">Belongs to the cation transport ATPase (P-type) (TC 3.A.3) family. Type IB subfamily.</text>
</comment>
<feature type="transmembrane region" description="Helical" evidence="6">
    <location>
        <begin position="253"/>
        <end position="271"/>
    </location>
</feature>
<dbReference type="InterPro" id="IPR001757">
    <property type="entry name" value="P_typ_ATPase"/>
</dbReference>
<dbReference type="Gene3D" id="3.40.1110.10">
    <property type="entry name" value="Calcium-transporting ATPase, cytoplasmic domain N"/>
    <property type="match status" value="1"/>
</dbReference>
<evidence type="ECO:0000256" key="2">
    <source>
        <dbReference type="ARBA" id="ARBA00006024"/>
    </source>
</evidence>
<dbReference type="PANTHER" id="PTHR48085">
    <property type="entry name" value="CADMIUM/ZINC-TRANSPORTING ATPASE HMA2-RELATED"/>
    <property type="match status" value="1"/>
</dbReference>
<dbReference type="NCBIfam" id="TIGR01494">
    <property type="entry name" value="ATPase_P-type"/>
    <property type="match status" value="1"/>
</dbReference>
<keyword evidence="3 6" id="KW-0812">Transmembrane</keyword>
<accession>D1B6U7</accession>
<dbReference type="OrthoDB" id="9813266at2"/>
<dbReference type="Gene3D" id="3.40.50.1000">
    <property type="entry name" value="HAD superfamily/HAD-like"/>
    <property type="match status" value="1"/>
</dbReference>
<dbReference type="KEGG" id="tai:Taci_1517"/>
<feature type="transmembrane region" description="Helical" evidence="6">
    <location>
        <begin position="83"/>
        <end position="109"/>
    </location>
</feature>
<dbReference type="Pfam" id="PF00122">
    <property type="entry name" value="E1-E2_ATPase"/>
    <property type="match status" value="1"/>
</dbReference>
<dbReference type="Gene3D" id="2.70.150.10">
    <property type="entry name" value="Calcium-transporting ATPase, cytoplasmic transduction domain A"/>
    <property type="match status" value="1"/>
</dbReference>
<dbReference type="GO" id="GO:0046872">
    <property type="term" value="F:metal ion binding"/>
    <property type="evidence" value="ECO:0007669"/>
    <property type="project" value="UniProtKB-KW"/>
</dbReference>
<feature type="domain" description="P-type ATPase A" evidence="7">
    <location>
        <begin position="133"/>
        <end position="231"/>
    </location>
</feature>
<dbReference type="SUPFAM" id="SSF81665">
    <property type="entry name" value="Calcium ATPase, transmembrane domain M"/>
    <property type="match status" value="1"/>
</dbReference>
<feature type="transmembrane region" description="Helical" evidence="6">
    <location>
        <begin position="53"/>
        <end position="71"/>
    </location>
</feature>
<organism evidence="8 9">
    <name type="scientific">Thermanaerovibrio acidaminovorans (strain ATCC 49978 / DSM 6589 / Su883)</name>
    <name type="common">Selenomonas acidaminovorans</name>
    <dbReference type="NCBI Taxonomy" id="525903"/>
    <lineage>
        <taxon>Bacteria</taxon>
        <taxon>Thermotogati</taxon>
        <taxon>Synergistota</taxon>
        <taxon>Synergistia</taxon>
        <taxon>Synergistales</taxon>
        <taxon>Synergistaceae</taxon>
        <taxon>Thermanaerovibrio</taxon>
    </lineage>
</organism>
<dbReference type="PANTHER" id="PTHR48085:SF5">
    <property type="entry name" value="CADMIUM_ZINC-TRANSPORTING ATPASE HMA4-RELATED"/>
    <property type="match status" value="1"/>
</dbReference>
<dbReference type="AlphaFoldDB" id="D1B6U7"/>
<dbReference type="CDD" id="cd07548">
    <property type="entry name" value="P-type_ATPase-Cd_Zn_Co_like"/>
    <property type="match status" value="1"/>
</dbReference>
<evidence type="ECO:0000256" key="6">
    <source>
        <dbReference type="RuleBase" id="RU362081"/>
    </source>
</evidence>
<dbReference type="PROSITE" id="PS00154">
    <property type="entry name" value="ATPASE_E1_E2"/>
    <property type="match status" value="1"/>
</dbReference>
<feature type="transmembrane region" description="Helical" evidence="6">
    <location>
        <begin position="577"/>
        <end position="596"/>
    </location>
</feature>
<feature type="transmembrane region" description="Helical" evidence="6">
    <location>
        <begin position="283"/>
        <end position="308"/>
    </location>
</feature>
<keyword evidence="6" id="KW-0479">Metal-binding</keyword>
<evidence type="ECO:0000313" key="9">
    <source>
        <dbReference type="Proteomes" id="UP000002030"/>
    </source>
</evidence>
<evidence type="ECO:0000256" key="5">
    <source>
        <dbReference type="ARBA" id="ARBA00023136"/>
    </source>
</evidence>
<dbReference type="GO" id="GO:0019829">
    <property type="term" value="F:ATPase-coupled monoatomic cation transmembrane transporter activity"/>
    <property type="evidence" value="ECO:0007669"/>
    <property type="project" value="InterPro"/>
</dbReference>
<dbReference type="PATRIC" id="fig|525903.6.peg.1511"/>
<dbReference type="GO" id="GO:0005524">
    <property type="term" value="F:ATP binding"/>
    <property type="evidence" value="ECO:0007669"/>
    <property type="project" value="UniProtKB-UniRule"/>
</dbReference>
<dbReference type="GO" id="GO:0015086">
    <property type="term" value="F:cadmium ion transmembrane transporter activity"/>
    <property type="evidence" value="ECO:0007669"/>
    <property type="project" value="TreeGrafter"/>
</dbReference>
<dbReference type="eggNOG" id="COG2217">
    <property type="taxonomic scope" value="Bacteria"/>
</dbReference>
<dbReference type="GO" id="GO:0005886">
    <property type="term" value="C:plasma membrane"/>
    <property type="evidence" value="ECO:0007669"/>
    <property type="project" value="UniProtKB-SubCell"/>
</dbReference>
<sequence>MSQTAECRSCRCCADEHHHDHHGTTRIPRGLRLVLGAAALAGSLLLPNHIRPLGLIAAYLILGTNVMASALRNALKGDLFNEFSLMSIATLGAIAIGELAEGAAVMLFYEAGELLQDMTAERSRRAIEAAMDLRPKMAHLMTPQGEADIPPDQVETGSTIIVRPGEMIPLDGQVTQGRASVDTSSLTGEGLPVDVAEGDPVQAGTMNLDGHLKIRVTRPFDQSAMARGLQLLAQQEGSRTRTERFISAFARRYTPAVMILAALISTVPPALGMGSFRQWAYRGLVFLVVSCPCALMISVPLAVLAGLGASARRGLLLKGGDALERLWQVRSAFLDKTGTLTKGTLRVLKVTPAPGVDPARLMNLAAAAEMGSNHPAARAIAAQGSHLSPEDTKELPGMGVEATVDGSSILVGNRRLMESRGVEAPEEALESGAVHVAENLRYLGSIQLGDQLREDAQTALDSLRRLGLNPLGVISGDRPHRVEELTGQLPLDIRLGDLLPADKVEVLKARPFSLFVGDGINDAAVMAASHVGIAVGGLGADVTVEASDGVLLSDRLSPVAEAVTVARMSRRVVGQNIAMALSVKAAVLILGTLGAANMWEAVFADVGVALLATLNSCRVLRSVR</sequence>
<dbReference type="NCBIfam" id="TIGR01512">
    <property type="entry name" value="ATPase-IB2_Cd"/>
    <property type="match status" value="1"/>
</dbReference>
<dbReference type="NCBIfam" id="TIGR01525">
    <property type="entry name" value="ATPase-IB_hvy"/>
    <property type="match status" value="1"/>
</dbReference>
<protein>
    <submittedName>
        <fullName evidence="8">Heavy metal translocating P-type ATPase</fullName>
    </submittedName>
</protein>
<dbReference type="InterPro" id="IPR051014">
    <property type="entry name" value="Cation_Transport_ATPase_IB"/>
</dbReference>
<dbReference type="RefSeq" id="WP_012870247.1">
    <property type="nucleotide sequence ID" value="NC_013522.1"/>
</dbReference>
<dbReference type="EnsemblBacteria" id="ACZ19738">
    <property type="protein sequence ID" value="ACZ19738"/>
    <property type="gene ID" value="Taci_1517"/>
</dbReference>
<dbReference type="InterPro" id="IPR023298">
    <property type="entry name" value="ATPase_P-typ_TM_dom_sf"/>
</dbReference>
<name>D1B6U7_THEAS</name>
<dbReference type="InterPro" id="IPR008250">
    <property type="entry name" value="ATPase_P-typ_transduc_dom_A_sf"/>
</dbReference>
<dbReference type="STRING" id="525903.Taci_1517"/>
<dbReference type="PRINTS" id="PR00119">
    <property type="entry name" value="CATATPASE"/>
</dbReference>
<keyword evidence="5 6" id="KW-0472">Membrane</keyword>
<evidence type="ECO:0000256" key="4">
    <source>
        <dbReference type="ARBA" id="ARBA00022989"/>
    </source>
</evidence>
<dbReference type="InterPro" id="IPR023299">
    <property type="entry name" value="ATPase_P-typ_cyto_dom_N"/>
</dbReference>
<evidence type="ECO:0000256" key="3">
    <source>
        <dbReference type="ARBA" id="ARBA00022692"/>
    </source>
</evidence>
<dbReference type="InterPro" id="IPR059000">
    <property type="entry name" value="ATPase_P-type_domA"/>
</dbReference>
<dbReference type="Proteomes" id="UP000002030">
    <property type="component" value="Chromosome"/>
</dbReference>
<proteinExistence type="inferred from homology"/>
<gene>
    <name evidence="8" type="ordered locus">Taci_1517</name>
</gene>
<dbReference type="SUPFAM" id="SSF56784">
    <property type="entry name" value="HAD-like"/>
    <property type="match status" value="1"/>
</dbReference>
<dbReference type="GO" id="GO:0016887">
    <property type="term" value="F:ATP hydrolysis activity"/>
    <property type="evidence" value="ECO:0007669"/>
    <property type="project" value="InterPro"/>
</dbReference>
<reference evidence="8 9" key="1">
    <citation type="journal article" date="2009" name="Stand. Genomic Sci.">
        <title>Complete genome sequence of Thermanaerovibrio acidaminovorans type strain (Su883).</title>
        <authorList>
            <person name="Chovatia M."/>
            <person name="Sikorski J."/>
            <person name="Schroder M."/>
            <person name="Lapidus A."/>
            <person name="Nolan M."/>
            <person name="Tice H."/>
            <person name="Glavina Del Rio T."/>
            <person name="Copeland A."/>
            <person name="Cheng J.F."/>
            <person name="Lucas S."/>
            <person name="Chen F."/>
            <person name="Bruce D."/>
            <person name="Goodwin L."/>
            <person name="Pitluck S."/>
            <person name="Ivanova N."/>
            <person name="Mavromatis K."/>
            <person name="Ovchinnikova G."/>
            <person name="Pati A."/>
            <person name="Chen A."/>
            <person name="Palaniappan K."/>
            <person name="Land M."/>
            <person name="Hauser L."/>
            <person name="Chang Y.J."/>
            <person name="Jeffries C.D."/>
            <person name="Chain P."/>
            <person name="Saunders E."/>
            <person name="Detter J.C."/>
            <person name="Brettin T."/>
            <person name="Rohde M."/>
            <person name="Goker M."/>
            <person name="Spring S."/>
            <person name="Bristow J."/>
            <person name="Markowitz V."/>
            <person name="Hugenholtz P."/>
            <person name="Kyrpides N.C."/>
            <person name="Klenk H.P."/>
            <person name="Eisen J.A."/>
        </authorList>
    </citation>
    <scope>NUCLEOTIDE SEQUENCE [LARGE SCALE GENOMIC DNA]</scope>
    <source>
        <strain evidence="9">ATCC 49978 / DSM 6589 / Su883</strain>
    </source>
</reference>
<keyword evidence="6" id="KW-0547">Nucleotide-binding</keyword>
<dbReference type="InterPro" id="IPR018303">
    <property type="entry name" value="ATPase_P-typ_P_site"/>
</dbReference>
<keyword evidence="6" id="KW-0067">ATP-binding</keyword>
<dbReference type="InterPro" id="IPR023214">
    <property type="entry name" value="HAD_sf"/>
</dbReference>
<keyword evidence="6" id="KW-1003">Cell membrane</keyword>
<keyword evidence="9" id="KW-1185">Reference proteome</keyword>
<evidence type="ECO:0000313" key="8">
    <source>
        <dbReference type="EMBL" id="ACZ19738.1"/>
    </source>
</evidence>
<dbReference type="Pfam" id="PF00702">
    <property type="entry name" value="Hydrolase"/>
    <property type="match status" value="1"/>
</dbReference>
<keyword evidence="4 6" id="KW-1133">Transmembrane helix</keyword>